<dbReference type="PANTHER" id="PTHR33048">
    <property type="entry name" value="PTH11-LIKE INTEGRAL MEMBRANE PROTEIN (AFU_ORTHOLOGUE AFUA_5G11245)"/>
    <property type="match status" value="1"/>
</dbReference>
<dbReference type="STRING" id="98403.A0A151GGN0"/>
<feature type="domain" description="Rhodopsin" evidence="8">
    <location>
        <begin position="125"/>
        <end position="361"/>
    </location>
</feature>
<evidence type="ECO:0000256" key="2">
    <source>
        <dbReference type="ARBA" id="ARBA00022692"/>
    </source>
</evidence>
<evidence type="ECO:0000256" key="7">
    <source>
        <dbReference type="SAM" id="Phobius"/>
    </source>
</evidence>
<keyword evidence="2 7" id="KW-0812">Transmembrane</keyword>
<accession>A0A151GGN0</accession>
<dbReference type="Proteomes" id="UP000076580">
    <property type="component" value="Chromosome 03"/>
</dbReference>
<evidence type="ECO:0000313" key="9">
    <source>
        <dbReference type="EMBL" id="KYK56222.1"/>
    </source>
</evidence>
<sequence>MKAAPTDSPPIMSPALDVVARSIVHLSSLPACAVDCLPAPLVNGTSTVTASKVCSQIDRSILDQCLYEACAVPQAISARNVTERACQTAAGSKVAEFIGINVAFGLATTFVVGVRLGYRLFFGARRGHFGVDDYLILLASPIALAELGCLFGGLSRHGLGRDVWALDASSVVAFGLYFYVVELMYLVLLTLIKLTLSVFYLQIFPGERVRYLLWGTIVFHGALGLAFLVKAVFQCRPISWNWDKYDTVGAGGPPRGSCVNIHASGWANAVINVASDFWLIALPLSQVSKLSLHWKKKIGAAFMFGTGLLVTIVSMLRLNSLASYANTTNPTWDQYGVVVWSAVEVNVGMICTCLPTLRLVLLRIFPRIMGNDTRLQKYTVRYGSSRRSDGPARHPAEVALEAGSDADADLDAGFTNKMAFSTTTPTDDVGSGDIADERPRTSADARTNARTTVGEEAVWVERRQKAGSSTDMATMVGQADTRTWGRRFPAAAQALEPLARRWTALWIRQRAVRSRDQG</sequence>
<evidence type="ECO:0000256" key="6">
    <source>
        <dbReference type="SAM" id="MobiDB-lite"/>
    </source>
</evidence>
<feature type="transmembrane region" description="Helical" evidence="7">
    <location>
        <begin position="338"/>
        <end position="361"/>
    </location>
</feature>
<feature type="region of interest" description="Disordered" evidence="6">
    <location>
        <begin position="419"/>
        <end position="450"/>
    </location>
</feature>
<feature type="transmembrane region" description="Helical" evidence="7">
    <location>
        <begin position="98"/>
        <end position="122"/>
    </location>
</feature>
<organism evidence="9 10">
    <name type="scientific">Drechmeria coniospora</name>
    <name type="common">Nematophagous fungus</name>
    <name type="synonym">Meria coniospora</name>
    <dbReference type="NCBI Taxonomy" id="98403"/>
    <lineage>
        <taxon>Eukaryota</taxon>
        <taxon>Fungi</taxon>
        <taxon>Dikarya</taxon>
        <taxon>Ascomycota</taxon>
        <taxon>Pezizomycotina</taxon>
        <taxon>Sordariomycetes</taxon>
        <taxon>Hypocreomycetidae</taxon>
        <taxon>Hypocreales</taxon>
        <taxon>Ophiocordycipitaceae</taxon>
        <taxon>Drechmeria</taxon>
    </lineage>
</organism>
<dbReference type="InParanoid" id="A0A151GGN0"/>
<dbReference type="AlphaFoldDB" id="A0A151GGN0"/>
<evidence type="ECO:0000256" key="3">
    <source>
        <dbReference type="ARBA" id="ARBA00022989"/>
    </source>
</evidence>
<keyword evidence="10" id="KW-1185">Reference proteome</keyword>
<evidence type="ECO:0000313" key="10">
    <source>
        <dbReference type="Proteomes" id="UP000076580"/>
    </source>
</evidence>
<dbReference type="Pfam" id="PF20684">
    <property type="entry name" value="Fung_rhodopsin"/>
    <property type="match status" value="1"/>
</dbReference>
<evidence type="ECO:0000256" key="5">
    <source>
        <dbReference type="ARBA" id="ARBA00038359"/>
    </source>
</evidence>
<dbReference type="PANTHER" id="PTHR33048:SF143">
    <property type="entry name" value="EXTRACELLULAR MEMBRANE PROTEIN CFEM DOMAIN-CONTAINING PROTEIN-RELATED"/>
    <property type="match status" value="1"/>
</dbReference>
<feature type="transmembrane region" description="Helical" evidence="7">
    <location>
        <begin position="298"/>
        <end position="318"/>
    </location>
</feature>
<reference evidence="9 10" key="1">
    <citation type="journal article" date="2016" name="Sci. Rep.">
        <title>Insights into Adaptations to a Near-Obligate Nematode Endoparasitic Lifestyle from the Finished Genome of Drechmeria coniospora.</title>
        <authorList>
            <person name="Zhang L."/>
            <person name="Zhou Z."/>
            <person name="Guo Q."/>
            <person name="Fokkens L."/>
            <person name="Miskei M."/>
            <person name="Pocsi I."/>
            <person name="Zhang W."/>
            <person name="Chen M."/>
            <person name="Wang L."/>
            <person name="Sun Y."/>
            <person name="Donzelli B.G."/>
            <person name="Gibson D.M."/>
            <person name="Nelson D.R."/>
            <person name="Luo J.G."/>
            <person name="Rep M."/>
            <person name="Liu H."/>
            <person name="Yang S."/>
            <person name="Wang J."/>
            <person name="Krasnoff S.B."/>
            <person name="Xu Y."/>
            <person name="Molnar I."/>
            <person name="Lin M."/>
        </authorList>
    </citation>
    <scope>NUCLEOTIDE SEQUENCE [LARGE SCALE GENOMIC DNA]</scope>
    <source>
        <strain evidence="9 10">ARSEF 6962</strain>
    </source>
</reference>
<dbReference type="InterPro" id="IPR049326">
    <property type="entry name" value="Rhodopsin_dom_fungi"/>
</dbReference>
<dbReference type="RefSeq" id="XP_040655574.1">
    <property type="nucleotide sequence ID" value="XM_040805470.1"/>
</dbReference>
<feature type="transmembrane region" description="Helical" evidence="7">
    <location>
        <begin position="134"/>
        <end position="154"/>
    </location>
</feature>
<dbReference type="GO" id="GO:0016020">
    <property type="term" value="C:membrane"/>
    <property type="evidence" value="ECO:0007669"/>
    <property type="project" value="UniProtKB-SubCell"/>
</dbReference>
<evidence type="ECO:0000256" key="1">
    <source>
        <dbReference type="ARBA" id="ARBA00004141"/>
    </source>
</evidence>
<comment type="caution">
    <text evidence="9">The sequence shown here is derived from an EMBL/GenBank/DDBJ whole genome shotgun (WGS) entry which is preliminary data.</text>
</comment>
<dbReference type="GeneID" id="63720834"/>
<comment type="similarity">
    <text evidence="5">Belongs to the SAT4 family.</text>
</comment>
<proteinExistence type="inferred from homology"/>
<gene>
    <name evidence="9" type="ORF">DCS_08191</name>
</gene>
<evidence type="ECO:0000259" key="8">
    <source>
        <dbReference type="Pfam" id="PF20684"/>
    </source>
</evidence>
<feature type="transmembrane region" description="Helical" evidence="7">
    <location>
        <begin position="211"/>
        <end position="233"/>
    </location>
</feature>
<dbReference type="InterPro" id="IPR052337">
    <property type="entry name" value="SAT4-like"/>
</dbReference>
<feature type="transmembrane region" description="Helical" evidence="7">
    <location>
        <begin position="174"/>
        <end position="199"/>
    </location>
</feature>
<keyword evidence="4 7" id="KW-0472">Membrane</keyword>
<keyword evidence="3 7" id="KW-1133">Transmembrane helix</keyword>
<dbReference type="EMBL" id="LAYC01000003">
    <property type="protein sequence ID" value="KYK56222.1"/>
    <property type="molecule type" value="Genomic_DNA"/>
</dbReference>
<name>A0A151GGN0_DRECN</name>
<evidence type="ECO:0000256" key="4">
    <source>
        <dbReference type="ARBA" id="ARBA00023136"/>
    </source>
</evidence>
<comment type="subcellular location">
    <subcellularLocation>
        <location evidence="1">Membrane</location>
        <topology evidence="1">Multi-pass membrane protein</topology>
    </subcellularLocation>
</comment>
<protein>
    <submittedName>
        <fullName evidence="9">Integral membrane protein</fullName>
    </submittedName>
</protein>